<dbReference type="EMBL" id="JAMXMC010000010">
    <property type="protein sequence ID" value="MCO5978536.1"/>
    <property type="molecule type" value="Genomic_DNA"/>
</dbReference>
<comment type="caution">
    <text evidence="2">The sequence shown here is derived from an EMBL/GenBank/DDBJ whole genome shotgun (WGS) entry which is preliminary data.</text>
</comment>
<evidence type="ECO:0000313" key="2">
    <source>
        <dbReference type="EMBL" id="MCO5978536.1"/>
    </source>
</evidence>
<reference evidence="2 3" key="1">
    <citation type="submission" date="2022-06" db="EMBL/GenBank/DDBJ databases">
        <title>Ideonella sp. NS12-5 Genome sequencing and assembly.</title>
        <authorList>
            <person name="Jung Y."/>
        </authorList>
    </citation>
    <scope>NUCLEOTIDE SEQUENCE [LARGE SCALE GENOMIC DNA]</scope>
    <source>
        <strain evidence="2 3">NS12-5</strain>
    </source>
</reference>
<keyword evidence="3" id="KW-1185">Reference proteome</keyword>
<dbReference type="RefSeq" id="WP_252771175.1">
    <property type="nucleotide sequence ID" value="NZ_JAMXMC010000010.1"/>
</dbReference>
<proteinExistence type="predicted"/>
<evidence type="ECO:0000313" key="3">
    <source>
        <dbReference type="Proteomes" id="UP001204851"/>
    </source>
</evidence>
<feature type="chain" id="PRO_5046349278" description="Outer membrane lipoprotein carrier protein LolA" evidence="1">
    <location>
        <begin position="19"/>
        <end position="231"/>
    </location>
</feature>
<dbReference type="Proteomes" id="UP001204851">
    <property type="component" value="Unassembled WGS sequence"/>
</dbReference>
<name>A0ABT1BSL9_9BURK</name>
<protein>
    <recommendedName>
        <fullName evidence="4">Outer membrane lipoprotein carrier protein LolA</fullName>
    </recommendedName>
</protein>
<organism evidence="2 3">
    <name type="scientific">Ideonella oryzae</name>
    <dbReference type="NCBI Taxonomy" id="2937441"/>
    <lineage>
        <taxon>Bacteria</taxon>
        <taxon>Pseudomonadati</taxon>
        <taxon>Pseudomonadota</taxon>
        <taxon>Betaproteobacteria</taxon>
        <taxon>Burkholderiales</taxon>
        <taxon>Sphaerotilaceae</taxon>
        <taxon>Ideonella</taxon>
    </lineage>
</organism>
<sequence>MKALIALLYMGLAGAAGATELDRSFSSHDAFYAQVARDQHLASAFQRRALPDAPPDTPQLSVVSLAKAWGRVQLASDAIVINGRRLHWNESTQPFGRQGLIQLHLELAQLWEGPQEPNGAGTLCLQSPMGSSGSAARWQHVVLVERSSALVRPSIQAWTAPYASCQAVWRDAHDELVAGVFEFNFESEQAVRTAHFVVHALREHSEVARYVLSLPNPANLFSFTAVPATPQ</sequence>
<keyword evidence="1" id="KW-0732">Signal</keyword>
<evidence type="ECO:0008006" key="4">
    <source>
        <dbReference type="Google" id="ProtNLM"/>
    </source>
</evidence>
<accession>A0ABT1BSL9</accession>
<feature type="signal peptide" evidence="1">
    <location>
        <begin position="1"/>
        <end position="18"/>
    </location>
</feature>
<gene>
    <name evidence="2" type="ORF">M0L44_17710</name>
</gene>
<evidence type="ECO:0000256" key="1">
    <source>
        <dbReference type="SAM" id="SignalP"/>
    </source>
</evidence>